<evidence type="ECO:0000313" key="2">
    <source>
        <dbReference type="Proteomes" id="UP000822993"/>
    </source>
</evidence>
<dbReference type="AlphaFoldDB" id="A0A9D5UD18"/>
<name>A0A9D5UD18_9CELL</name>
<proteinExistence type="predicted"/>
<protein>
    <submittedName>
        <fullName evidence="1">Uncharacterized protein</fullName>
    </submittedName>
</protein>
<accession>A0A9D5UD18</accession>
<dbReference type="EMBL" id="JACSPN010000001">
    <property type="protein sequence ID" value="MBE7698702.1"/>
    <property type="molecule type" value="Genomic_DNA"/>
</dbReference>
<reference evidence="1 2" key="1">
    <citation type="submission" date="2020-08" db="EMBL/GenBank/DDBJ databases">
        <title>A Genomic Blueprint of the Chicken Gut Microbiome.</title>
        <authorList>
            <person name="Gilroy R."/>
            <person name="Ravi A."/>
            <person name="Getino M."/>
            <person name="Pursley I."/>
            <person name="Horton D.L."/>
            <person name="Alikhan N.-F."/>
            <person name="Baker D."/>
            <person name="Gharbi K."/>
            <person name="Hall N."/>
            <person name="Watson M."/>
            <person name="Adriaenssens E.M."/>
            <person name="Foster-Nyarko E."/>
            <person name="Jarju S."/>
            <person name="Secka A."/>
            <person name="Antonio M."/>
            <person name="Oren A."/>
            <person name="Chaudhuri R."/>
            <person name="La Ragione R.M."/>
            <person name="Hildebrand F."/>
            <person name="Pallen M.J."/>
        </authorList>
    </citation>
    <scope>NUCLEOTIDE SEQUENCE [LARGE SCALE GENOMIC DNA]</scope>
    <source>
        <strain evidence="1 2">Sa1BUA8</strain>
    </source>
</reference>
<keyword evidence="2" id="KW-1185">Reference proteome</keyword>
<dbReference type="Proteomes" id="UP000822993">
    <property type="component" value="Unassembled WGS sequence"/>
</dbReference>
<sequence length="159" mass="16494">MPSTGTREAPLAIGESRRLSDESAWTVQLNASNPDGAAVVAAENEYLPGPVPGEAFLIGNFSVTVDADALAGQGIDLANEGAAAWAHVWFEYVAADGTSFDVTSGTMCFTNGALYNAGTLYADGTSTGDVCIAVPVDKLPGGLWRVANIQNDNVWISPE</sequence>
<gene>
    <name evidence="1" type="ORF">H9623_00070</name>
</gene>
<evidence type="ECO:0000313" key="1">
    <source>
        <dbReference type="EMBL" id="MBE7698702.1"/>
    </source>
</evidence>
<dbReference type="RefSeq" id="WP_193718061.1">
    <property type="nucleotide sequence ID" value="NZ_JACSPN010000001.1"/>
</dbReference>
<organism evidence="1 2">
    <name type="scientific">Oerskovia douganii</name>
    <dbReference type="NCBI Taxonomy" id="2762210"/>
    <lineage>
        <taxon>Bacteria</taxon>
        <taxon>Bacillati</taxon>
        <taxon>Actinomycetota</taxon>
        <taxon>Actinomycetes</taxon>
        <taxon>Micrococcales</taxon>
        <taxon>Cellulomonadaceae</taxon>
        <taxon>Oerskovia</taxon>
    </lineage>
</organism>
<comment type="caution">
    <text evidence="1">The sequence shown here is derived from an EMBL/GenBank/DDBJ whole genome shotgun (WGS) entry which is preliminary data.</text>
</comment>